<dbReference type="Pfam" id="PF14817">
    <property type="entry name" value="HAUS5"/>
    <property type="match status" value="1"/>
</dbReference>
<protein>
    <submittedName>
        <fullName evidence="1">Uncharacterized protein</fullName>
    </submittedName>
</protein>
<dbReference type="GO" id="GO:0070652">
    <property type="term" value="C:HAUS complex"/>
    <property type="evidence" value="ECO:0007669"/>
    <property type="project" value="InterPro"/>
</dbReference>
<dbReference type="EMBL" id="VIEB01000224">
    <property type="protein sequence ID" value="TQE00009.1"/>
    <property type="molecule type" value="Genomic_DNA"/>
</dbReference>
<dbReference type="STRING" id="106549.A0A540MMJ7"/>
<comment type="caution">
    <text evidence="1">The sequence shown here is derived from an EMBL/GenBank/DDBJ whole genome shotgun (WGS) entry which is preliminary data.</text>
</comment>
<name>A0A540MMJ7_MALBA</name>
<dbReference type="InterPro" id="IPR029131">
    <property type="entry name" value="HAUS5"/>
</dbReference>
<dbReference type="AlphaFoldDB" id="A0A540MMJ7"/>
<proteinExistence type="predicted"/>
<accession>A0A540MMJ7</accession>
<evidence type="ECO:0000313" key="1">
    <source>
        <dbReference type="EMBL" id="TQE00009.1"/>
    </source>
</evidence>
<dbReference type="PANTHER" id="PTHR34968">
    <property type="entry name" value="AUGMIN SUBUNIT 5"/>
    <property type="match status" value="1"/>
</dbReference>
<dbReference type="GO" id="GO:0051225">
    <property type="term" value="P:spindle assembly"/>
    <property type="evidence" value="ECO:0007669"/>
    <property type="project" value="InterPro"/>
</dbReference>
<keyword evidence="2" id="KW-1185">Reference proteome</keyword>
<organism evidence="1 2">
    <name type="scientific">Malus baccata</name>
    <name type="common">Siberian crab apple</name>
    <name type="synonym">Pyrus baccata</name>
    <dbReference type="NCBI Taxonomy" id="106549"/>
    <lineage>
        <taxon>Eukaryota</taxon>
        <taxon>Viridiplantae</taxon>
        <taxon>Streptophyta</taxon>
        <taxon>Embryophyta</taxon>
        <taxon>Tracheophyta</taxon>
        <taxon>Spermatophyta</taxon>
        <taxon>Magnoliopsida</taxon>
        <taxon>eudicotyledons</taxon>
        <taxon>Gunneridae</taxon>
        <taxon>Pentapetalae</taxon>
        <taxon>rosids</taxon>
        <taxon>fabids</taxon>
        <taxon>Rosales</taxon>
        <taxon>Rosaceae</taxon>
        <taxon>Amygdaloideae</taxon>
        <taxon>Maleae</taxon>
        <taxon>Malus</taxon>
    </lineage>
</organism>
<dbReference type="Proteomes" id="UP000315295">
    <property type="component" value="Unassembled WGS sequence"/>
</dbReference>
<dbReference type="GO" id="GO:0005876">
    <property type="term" value="C:spindle microtubule"/>
    <property type="evidence" value="ECO:0007669"/>
    <property type="project" value="InterPro"/>
</dbReference>
<dbReference type="InterPro" id="IPR044706">
    <property type="entry name" value="AUG5_plant"/>
</dbReference>
<evidence type="ECO:0000313" key="2">
    <source>
        <dbReference type="Proteomes" id="UP000315295"/>
    </source>
</evidence>
<gene>
    <name evidence="1" type="ORF">C1H46_014387</name>
</gene>
<sequence length="293" mass="33082">MQVSSQSSATQPEAILQWLQKEKLGEAASAAETREVALQERDLAVKEVEKLRNIVKRQRKDLKARMVEVSRAEAERKRMLYELSKKRFYLIDLMVLGFLQIGPSLTLEAKVQINGCFPPPTGGGVAEGFPKMKQHEEYARDEVLSLQRKAAELHAKIIKVKMWTNYTPTPTPTYPKTIDNKNLARKAWTVRVGSQKPNFVNHVDWGSLMPPLKYQGDTNLCWAYLIATCAEALDFIETGERISVDITIMIKSAKDTMSPDDTNLREDGFLAMTKGALYQQGWPPKGNLFAYSS</sequence>
<reference evidence="1 2" key="1">
    <citation type="journal article" date="2019" name="G3 (Bethesda)">
        <title>Sequencing of a Wild Apple (Malus baccata) Genome Unravels the Differences Between Cultivated and Wild Apple Species Regarding Disease Resistance and Cold Tolerance.</title>
        <authorList>
            <person name="Chen X."/>
        </authorList>
    </citation>
    <scope>NUCLEOTIDE SEQUENCE [LARGE SCALE GENOMIC DNA]</scope>
    <source>
        <strain evidence="2">cv. Shandingzi</strain>
        <tissue evidence="1">Leaves</tissue>
    </source>
</reference>
<dbReference type="PANTHER" id="PTHR34968:SF1">
    <property type="entry name" value="AUGMIN SUBUNIT 5"/>
    <property type="match status" value="1"/>
</dbReference>